<evidence type="ECO:0000256" key="1">
    <source>
        <dbReference type="SAM" id="SignalP"/>
    </source>
</evidence>
<reference evidence="2" key="1">
    <citation type="submission" date="2018-01" db="EMBL/GenBank/DDBJ databases">
        <title>An insight into the sialome of Amazonian anophelines.</title>
        <authorList>
            <person name="Ribeiro J.M."/>
            <person name="Scarpassa V."/>
            <person name="Calvo E."/>
        </authorList>
    </citation>
    <scope>NUCLEOTIDE SEQUENCE</scope>
    <source>
        <tissue evidence="2">Salivary glands</tissue>
    </source>
</reference>
<keyword evidence="1" id="KW-0732">Signal</keyword>
<evidence type="ECO:0000313" key="2">
    <source>
        <dbReference type="EMBL" id="MBW30219.1"/>
    </source>
</evidence>
<dbReference type="AlphaFoldDB" id="A0A2M3ZNY1"/>
<feature type="chain" id="PRO_5014636734" evidence="1">
    <location>
        <begin position="17"/>
        <end position="67"/>
    </location>
</feature>
<organism evidence="2">
    <name type="scientific">Anopheles braziliensis</name>
    <dbReference type="NCBI Taxonomy" id="58242"/>
    <lineage>
        <taxon>Eukaryota</taxon>
        <taxon>Metazoa</taxon>
        <taxon>Ecdysozoa</taxon>
        <taxon>Arthropoda</taxon>
        <taxon>Hexapoda</taxon>
        <taxon>Insecta</taxon>
        <taxon>Pterygota</taxon>
        <taxon>Neoptera</taxon>
        <taxon>Endopterygota</taxon>
        <taxon>Diptera</taxon>
        <taxon>Nematocera</taxon>
        <taxon>Culicoidea</taxon>
        <taxon>Culicidae</taxon>
        <taxon>Anophelinae</taxon>
        <taxon>Anopheles</taxon>
    </lineage>
</organism>
<proteinExistence type="predicted"/>
<feature type="signal peptide" evidence="1">
    <location>
        <begin position="1"/>
        <end position="16"/>
    </location>
</feature>
<dbReference type="EMBL" id="GGFM01009468">
    <property type="protein sequence ID" value="MBW30219.1"/>
    <property type="molecule type" value="Transcribed_RNA"/>
</dbReference>
<name>A0A2M3ZNY1_9DIPT</name>
<sequence>MPLLLLVCSRLQLAEWSVGLPTSAFSEGRFAGARRADGTLPKLCIPCFRGTVLFCVDGSKDSPRLVM</sequence>
<accession>A0A2M3ZNY1</accession>
<protein>
    <submittedName>
        <fullName evidence="2">Putative secreted peptide</fullName>
    </submittedName>
</protein>